<dbReference type="GO" id="GO:0009380">
    <property type="term" value="C:excinuclease repair complex"/>
    <property type="evidence" value="ECO:0007669"/>
    <property type="project" value="TreeGrafter"/>
</dbReference>
<dbReference type="PROSITE" id="PS50164">
    <property type="entry name" value="GIY_YIG"/>
    <property type="match status" value="1"/>
</dbReference>
<keyword evidence="5" id="KW-1185">Reference proteome</keyword>
<reference evidence="4" key="1">
    <citation type="submission" date="2022-05" db="EMBL/GenBank/DDBJ databases">
        <authorList>
            <person name="Tuo L."/>
        </authorList>
    </citation>
    <scope>NUCLEOTIDE SEQUENCE</scope>
    <source>
        <strain evidence="4">BSK12Z-4</strain>
    </source>
</reference>
<sequence>MQHPQPPSRWEEQRSFDQLGRPLRDLTFCVVDLETTGGSAAQGSMITEIGAVKVRGGEVLGEFQTLVDPEGPIPAFISVLTGITDSMVVAAPRIDTVLPAFLEFAEGCVLVAHNAPFDVGFLQHFAAAQQRPWPRFEVLDTARLARRLVTRDDAPNCKLSSLAQLFSATTTPNHRALADARATVDVLHGLIGRLGAQGVQTLEELQTYTSRVTSAQRRKRHLAEPLPEKPGVYLFRDDDERVLYVGTSKNLRTRVRSYFTASETRSRMGEMVRLAARVEGIECATPLEAQVRELRLIAQHKPRYNRRSRHPERTHFVKLTREAWPRLSVVTRVADDDADYLGPFGSRGRALEALEALHEVFPVRQCTQRLGKRPRGSACALAEMGRCLSPCDGSVDALTYDAVVRSLRETLVSRPDEVVDLVLHRMADLSAEERFEDAGRHRDRLAAFVRAAARTQRLGSLTACPEVVAARREDDGRWAVHVVRRGRLAAAGVIPSGSDAHAFVDVLRAGAETLEPERAQAPGPVPAATAEETEKVLRWLEQPGVRLVEVEGEWTCPVAGAGRSLALLAPAGHGTGRERTRDGGGERAQRTGRPHGEGAARHATGAAAAGAAVVASGS</sequence>
<evidence type="ECO:0000256" key="2">
    <source>
        <dbReference type="SAM" id="MobiDB-lite"/>
    </source>
</evidence>
<evidence type="ECO:0000259" key="3">
    <source>
        <dbReference type="PROSITE" id="PS50164"/>
    </source>
</evidence>
<comment type="caution">
    <text evidence="4">The sequence shown here is derived from an EMBL/GenBank/DDBJ whole genome shotgun (WGS) entry which is preliminary data.</text>
</comment>
<dbReference type="InterPro" id="IPR036397">
    <property type="entry name" value="RNaseH_sf"/>
</dbReference>
<evidence type="ECO:0000256" key="1">
    <source>
        <dbReference type="ARBA" id="ARBA00022839"/>
    </source>
</evidence>
<dbReference type="GO" id="GO:0006260">
    <property type="term" value="P:DNA replication"/>
    <property type="evidence" value="ECO:0007669"/>
    <property type="project" value="InterPro"/>
</dbReference>
<dbReference type="InterPro" id="IPR050066">
    <property type="entry name" value="UvrABC_protein_C"/>
</dbReference>
<accession>A0A9X2DBD9</accession>
<gene>
    <name evidence="4" type="ORF">M8330_20020</name>
</gene>
<dbReference type="GO" id="GO:0006289">
    <property type="term" value="P:nucleotide-excision repair"/>
    <property type="evidence" value="ECO:0007669"/>
    <property type="project" value="InterPro"/>
</dbReference>
<dbReference type="NCBIfam" id="NF005907">
    <property type="entry name" value="PRK07883.1-5"/>
    <property type="match status" value="1"/>
</dbReference>
<dbReference type="InterPro" id="IPR006054">
    <property type="entry name" value="DnaQ"/>
</dbReference>
<dbReference type="Pfam" id="PF01541">
    <property type="entry name" value="GIY-YIG"/>
    <property type="match status" value="1"/>
</dbReference>
<dbReference type="FunFam" id="3.30.420.10:FF:000045">
    <property type="entry name" value="3'-5' exonuclease DinG"/>
    <property type="match status" value="1"/>
</dbReference>
<protein>
    <submittedName>
        <fullName evidence="4">DEDD exonuclease domain-containing protein</fullName>
    </submittedName>
</protein>
<dbReference type="AlphaFoldDB" id="A0A9X2DBD9"/>
<dbReference type="PANTHER" id="PTHR30562:SF1">
    <property type="entry name" value="UVRABC SYSTEM PROTEIN C"/>
    <property type="match status" value="1"/>
</dbReference>
<dbReference type="SUPFAM" id="SSF82771">
    <property type="entry name" value="GIY-YIG endonuclease"/>
    <property type="match status" value="1"/>
</dbReference>
<evidence type="ECO:0000313" key="4">
    <source>
        <dbReference type="EMBL" id="MCM0622580.1"/>
    </source>
</evidence>
<dbReference type="SUPFAM" id="SSF53098">
    <property type="entry name" value="Ribonuclease H-like"/>
    <property type="match status" value="1"/>
</dbReference>
<keyword evidence="1 4" id="KW-0540">Nuclease</keyword>
<dbReference type="GO" id="GO:0003677">
    <property type="term" value="F:DNA binding"/>
    <property type="evidence" value="ECO:0007669"/>
    <property type="project" value="InterPro"/>
</dbReference>
<keyword evidence="1 4" id="KW-0378">Hydrolase</keyword>
<proteinExistence type="predicted"/>
<feature type="region of interest" description="Disordered" evidence="2">
    <location>
        <begin position="571"/>
        <end position="618"/>
    </location>
</feature>
<dbReference type="Proteomes" id="UP001139485">
    <property type="component" value="Unassembled WGS sequence"/>
</dbReference>
<feature type="compositionally biased region" description="Low complexity" evidence="2">
    <location>
        <begin position="601"/>
        <end position="618"/>
    </location>
</feature>
<keyword evidence="1 4" id="KW-0269">Exonuclease</keyword>
<name>A0A9X2DBD9_9ACTN</name>
<dbReference type="PANTHER" id="PTHR30562">
    <property type="entry name" value="UVRC/OXIDOREDUCTASE"/>
    <property type="match status" value="1"/>
</dbReference>
<dbReference type="CDD" id="cd06127">
    <property type="entry name" value="DEDDh"/>
    <property type="match status" value="1"/>
</dbReference>
<feature type="compositionally biased region" description="Basic and acidic residues" evidence="2">
    <location>
        <begin position="575"/>
        <end position="600"/>
    </location>
</feature>
<dbReference type="InterPro" id="IPR013520">
    <property type="entry name" value="Ribonucl_H"/>
</dbReference>
<dbReference type="Gene3D" id="3.40.1440.10">
    <property type="entry name" value="GIY-YIG endonuclease"/>
    <property type="match status" value="1"/>
</dbReference>
<dbReference type="NCBIfam" id="NF005905">
    <property type="entry name" value="PRK07883.1-3"/>
    <property type="match status" value="1"/>
</dbReference>
<dbReference type="SMART" id="SM00479">
    <property type="entry name" value="EXOIII"/>
    <property type="match status" value="1"/>
</dbReference>
<dbReference type="RefSeq" id="WP_250828771.1">
    <property type="nucleotide sequence ID" value="NZ_JAMOIL010000040.1"/>
</dbReference>
<dbReference type="InterPro" id="IPR035901">
    <property type="entry name" value="GIY-YIG_endonuc_sf"/>
</dbReference>
<evidence type="ECO:0000313" key="5">
    <source>
        <dbReference type="Proteomes" id="UP001139485"/>
    </source>
</evidence>
<dbReference type="CDD" id="cd10434">
    <property type="entry name" value="GIY-YIG_UvrC_Cho"/>
    <property type="match status" value="1"/>
</dbReference>
<feature type="domain" description="GIY-YIG" evidence="3">
    <location>
        <begin position="228"/>
        <end position="306"/>
    </location>
</feature>
<dbReference type="SMART" id="SM00465">
    <property type="entry name" value="GIYc"/>
    <property type="match status" value="1"/>
</dbReference>
<dbReference type="InterPro" id="IPR047296">
    <property type="entry name" value="GIY-YIG_UvrC_Cho"/>
</dbReference>
<dbReference type="Pfam" id="PF00929">
    <property type="entry name" value="RNase_T"/>
    <property type="match status" value="1"/>
</dbReference>
<dbReference type="GO" id="GO:0004527">
    <property type="term" value="F:exonuclease activity"/>
    <property type="evidence" value="ECO:0007669"/>
    <property type="project" value="UniProtKB-KW"/>
</dbReference>
<dbReference type="Gene3D" id="3.30.420.10">
    <property type="entry name" value="Ribonuclease H-like superfamily/Ribonuclease H"/>
    <property type="match status" value="1"/>
</dbReference>
<dbReference type="InterPro" id="IPR012337">
    <property type="entry name" value="RNaseH-like_sf"/>
</dbReference>
<dbReference type="NCBIfam" id="TIGR00573">
    <property type="entry name" value="dnaq"/>
    <property type="match status" value="1"/>
</dbReference>
<organism evidence="4 5">
    <name type="scientific">Nocardioides bruguierae</name>
    <dbReference type="NCBI Taxonomy" id="2945102"/>
    <lineage>
        <taxon>Bacteria</taxon>
        <taxon>Bacillati</taxon>
        <taxon>Actinomycetota</taxon>
        <taxon>Actinomycetes</taxon>
        <taxon>Propionibacteriales</taxon>
        <taxon>Nocardioidaceae</taxon>
        <taxon>Nocardioides</taxon>
    </lineage>
</organism>
<dbReference type="EMBL" id="JAMOIL010000040">
    <property type="protein sequence ID" value="MCM0622580.1"/>
    <property type="molecule type" value="Genomic_DNA"/>
</dbReference>
<dbReference type="GO" id="GO:0003887">
    <property type="term" value="F:DNA-directed DNA polymerase activity"/>
    <property type="evidence" value="ECO:0007669"/>
    <property type="project" value="InterPro"/>
</dbReference>
<dbReference type="InterPro" id="IPR000305">
    <property type="entry name" value="GIY-YIG_endonuc"/>
</dbReference>